<dbReference type="InterPro" id="IPR009051">
    <property type="entry name" value="Helical_ferredxn"/>
</dbReference>
<evidence type="ECO:0000256" key="5">
    <source>
        <dbReference type="ARBA" id="ARBA00023014"/>
    </source>
</evidence>
<dbReference type="FunFam" id="1.10.1060.10:FF:000004">
    <property type="entry name" value="Glutamate synthase, small subunit"/>
    <property type="match status" value="1"/>
</dbReference>
<keyword evidence="9" id="KW-1185">Reference proteome</keyword>
<dbReference type="InterPro" id="IPR006006">
    <property type="entry name" value="GltD-like"/>
</dbReference>
<evidence type="ECO:0000256" key="2">
    <source>
        <dbReference type="ARBA" id="ARBA00022723"/>
    </source>
</evidence>
<dbReference type="GO" id="GO:0046872">
    <property type="term" value="F:metal ion binding"/>
    <property type="evidence" value="ECO:0007669"/>
    <property type="project" value="UniProtKB-KW"/>
</dbReference>
<dbReference type="GO" id="GO:0016491">
    <property type="term" value="F:oxidoreductase activity"/>
    <property type="evidence" value="ECO:0007669"/>
    <property type="project" value="UniProtKB-KW"/>
</dbReference>
<accession>A0A4R6UCV9</accession>
<dbReference type="InterPro" id="IPR023753">
    <property type="entry name" value="FAD/NAD-binding_dom"/>
</dbReference>
<dbReference type="RefSeq" id="WP_133593185.1">
    <property type="nucleotide sequence ID" value="NZ_CP037953.1"/>
</dbReference>
<dbReference type="EMBL" id="SNYM01000024">
    <property type="protein sequence ID" value="TDQ44540.1"/>
    <property type="molecule type" value="Genomic_DNA"/>
</dbReference>
<reference evidence="8 9" key="1">
    <citation type="submission" date="2019-03" db="EMBL/GenBank/DDBJ databases">
        <title>Genomic Encyclopedia of Type Strains, Phase IV (KMG-IV): sequencing the most valuable type-strain genomes for metagenomic binning, comparative biology and taxonomic classification.</title>
        <authorList>
            <person name="Goeker M."/>
        </authorList>
    </citation>
    <scope>NUCLEOTIDE SEQUENCE [LARGE SCALE GENOMIC DNA]</scope>
    <source>
        <strain evidence="8 9">DSM 103792</strain>
    </source>
</reference>
<keyword evidence="1" id="KW-0004">4Fe-4S</keyword>
<evidence type="ECO:0000256" key="1">
    <source>
        <dbReference type="ARBA" id="ARBA00022485"/>
    </source>
</evidence>
<dbReference type="GO" id="GO:0051539">
    <property type="term" value="F:4 iron, 4 sulfur cluster binding"/>
    <property type="evidence" value="ECO:0007669"/>
    <property type="project" value="UniProtKB-KW"/>
</dbReference>
<dbReference type="Gene3D" id="1.10.1060.10">
    <property type="entry name" value="Alpha-helical ferredoxin"/>
    <property type="match status" value="1"/>
</dbReference>
<evidence type="ECO:0000259" key="7">
    <source>
        <dbReference type="Pfam" id="PF14691"/>
    </source>
</evidence>
<dbReference type="PANTHER" id="PTHR42783">
    <property type="entry name" value="GLUTAMATE SYNTHASE [NADPH] SMALL CHAIN"/>
    <property type="match status" value="1"/>
</dbReference>
<dbReference type="PRINTS" id="PR00419">
    <property type="entry name" value="ADXRDTASE"/>
</dbReference>
<sequence>MTTNVLHFLEQGRKDPDKLPKNERQHGFKEIYRAFVQEEAVSQSERCISCGNPYCSWKCPVHNDIPGWLNLAAKGKLFEAAELCHETNSLPEVCGRVCPQDRLCEGACTLNTGFGAVTIGSMEKWIVDNAFAQGWRPNLSHVVDTGKRVAIVGAGPAGLSCADVLARYGVKAVVYDRYDEIGGLLTFGIPEFKLEKRVMRQRREIFESMGIEFVLNCEVGKDVSFEKLQKEFDAVFLGLGTYKPVFGGFPGEEAKGVYAALDFLIGNIRHLHEMPAGDYPFIDLKDKRVIVLGGGDTAMDCVRTAVRQGATEVSCVYRRDEASMPGSRREVSNAKEEGVNFVWQRQPLAIESAANGITGVRVKNTETGIEEVLAADAVVIAFGYRASPPDWLKKLGVTLNDKELVVVGGSSPFQSSVTGIYAGGDMVRGADLVVNAVAEGRQAAKSIIKQLGV</sequence>
<gene>
    <name evidence="8" type="ORF">EV696_12422</name>
</gene>
<dbReference type="PANTHER" id="PTHR42783:SF3">
    <property type="entry name" value="GLUTAMATE SYNTHASE [NADPH] SMALL CHAIN-RELATED"/>
    <property type="match status" value="1"/>
</dbReference>
<dbReference type="InterPro" id="IPR028261">
    <property type="entry name" value="DPD_II"/>
</dbReference>
<dbReference type="AlphaFoldDB" id="A0A4R6UCV9"/>
<feature type="domain" description="Dihydroprymidine dehydrogenase" evidence="7">
    <location>
        <begin position="25"/>
        <end position="134"/>
    </location>
</feature>
<evidence type="ECO:0000259" key="6">
    <source>
        <dbReference type="Pfam" id="PF07992"/>
    </source>
</evidence>
<dbReference type="SUPFAM" id="SSF51971">
    <property type="entry name" value="Nucleotide-binding domain"/>
    <property type="match status" value="1"/>
</dbReference>
<protein>
    <submittedName>
        <fullName evidence="8">Glutamate synthase (NADPH/NADH) small chain</fullName>
    </submittedName>
</protein>
<dbReference type="OrthoDB" id="9803192at2"/>
<evidence type="ECO:0000256" key="3">
    <source>
        <dbReference type="ARBA" id="ARBA00023002"/>
    </source>
</evidence>
<keyword evidence="3" id="KW-0560">Oxidoreductase</keyword>
<proteinExistence type="predicted"/>
<organism evidence="8 9">
    <name type="scientific">Permianibacter aggregans</name>
    <dbReference type="NCBI Taxonomy" id="1510150"/>
    <lineage>
        <taxon>Bacteria</taxon>
        <taxon>Pseudomonadati</taxon>
        <taxon>Pseudomonadota</taxon>
        <taxon>Gammaproteobacteria</taxon>
        <taxon>Pseudomonadales</taxon>
        <taxon>Pseudomonadaceae</taxon>
        <taxon>Permianibacter</taxon>
    </lineage>
</organism>
<dbReference type="Pfam" id="PF14691">
    <property type="entry name" value="Fer4_20"/>
    <property type="match status" value="1"/>
</dbReference>
<feature type="domain" description="FAD/NAD(P)-binding" evidence="6">
    <location>
        <begin position="148"/>
        <end position="440"/>
    </location>
</feature>
<evidence type="ECO:0000313" key="8">
    <source>
        <dbReference type="EMBL" id="TDQ44540.1"/>
    </source>
</evidence>
<dbReference type="SUPFAM" id="SSF46548">
    <property type="entry name" value="alpha-helical ferredoxin"/>
    <property type="match status" value="1"/>
</dbReference>
<dbReference type="Proteomes" id="UP000295375">
    <property type="component" value="Unassembled WGS sequence"/>
</dbReference>
<keyword evidence="5" id="KW-0411">Iron-sulfur</keyword>
<dbReference type="Pfam" id="PF07992">
    <property type="entry name" value="Pyr_redox_2"/>
    <property type="match status" value="1"/>
</dbReference>
<dbReference type="InterPro" id="IPR036188">
    <property type="entry name" value="FAD/NAD-bd_sf"/>
</dbReference>
<name>A0A4R6UCV9_9GAMM</name>
<dbReference type="Gene3D" id="3.50.50.60">
    <property type="entry name" value="FAD/NAD(P)-binding domain"/>
    <property type="match status" value="2"/>
</dbReference>
<evidence type="ECO:0000256" key="4">
    <source>
        <dbReference type="ARBA" id="ARBA00023004"/>
    </source>
</evidence>
<dbReference type="NCBIfam" id="TIGR01318">
    <property type="entry name" value="gltD_gamma_fam"/>
    <property type="match status" value="1"/>
</dbReference>
<comment type="caution">
    <text evidence="8">The sequence shown here is derived from an EMBL/GenBank/DDBJ whole genome shotgun (WGS) entry which is preliminary data.</text>
</comment>
<keyword evidence="2" id="KW-0479">Metal-binding</keyword>
<evidence type="ECO:0000313" key="9">
    <source>
        <dbReference type="Proteomes" id="UP000295375"/>
    </source>
</evidence>
<keyword evidence="4" id="KW-0408">Iron</keyword>